<comment type="caution">
    <text evidence="2">The sequence shown here is derived from an EMBL/GenBank/DDBJ whole genome shotgun (WGS) entry which is preliminary data.</text>
</comment>
<evidence type="ECO:0000256" key="1">
    <source>
        <dbReference type="SAM" id="MobiDB-lite"/>
    </source>
</evidence>
<feature type="region of interest" description="Disordered" evidence="1">
    <location>
        <begin position="146"/>
        <end position="170"/>
    </location>
</feature>
<sequence>MLTYTIFRLALLRRRASELQLSGPYNLPELVDDEMNGWLHTAEQMRKAAVGKTDGWGFVRDVCGSPRFDESGGWSRLSIESLFSSSERVNVVLFPRYTGPIDQRLLPGLCPAPHCPACRRGCPLLIKRLHESTVVCTPRSAGAYHLSERRKSTPGRLKAASTKPGRGRSA</sequence>
<dbReference type="RefSeq" id="XP_047772302.1">
    <property type="nucleotide sequence ID" value="XM_047925442.1"/>
</dbReference>
<organism evidence="2 3">
    <name type="scientific">Rhodofomes roseus</name>
    <dbReference type="NCBI Taxonomy" id="34475"/>
    <lineage>
        <taxon>Eukaryota</taxon>
        <taxon>Fungi</taxon>
        <taxon>Dikarya</taxon>
        <taxon>Basidiomycota</taxon>
        <taxon>Agaricomycotina</taxon>
        <taxon>Agaricomycetes</taxon>
        <taxon>Polyporales</taxon>
        <taxon>Rhodofomes</taxon>
    </lineage>
</organism>
<protein>
    <submittedName>
        <fullName evidence="2">Uncharacterized protein</fullName>
    </submittedName>
</protein>
<accession>A0ABQ8JX58</accession>
<dbReference type="EMBL" id="JADCUA010000052">
    <property type="protein sequence ID" value="KAH9828631.1"/>
    <property type="molecule type" value="Genomic_DNA"/>
</dbReference>
<proteinExistence type="predicted"/>
<dbReference type="GeneID" id="72006174"/>
<evidence type="ECO:0000313" key="3">
    <source>
        <dbReference type="Proteomes" id="UP000814176"/>
    </source>
</evidence>
<name>A0ABQ8JX58_9APHY</name>
<gene>
    <name evidence="2" type="ORF">C8Q71DRAFT_793038</name>
</gene>
<keyword evidence="3" id="KW-1185">Reference proteome</keyword>
<reference evidence="2 3" key="1">
    <citation type="journal article" date="2021" name="Environ. Microbiol.">
        <title>Gene family expansions and transcriptome signatures uncover fungal adaptations to wood decay.</title>
        <authorList>
            <person name="Hage H."/>
            <person name="Miyauchi S."/>
            <person name="Viragh M."/>
            <person name="Drula E."/>
            <person name="Min B."/>
            <person name="Chaduli D."/>
            <person name="Navarro D."/>
            <person name="Favel A."/>
            <person name="Norest M."/>
            <person name="Lesage-Meessen L."/>
            <person name="Balint B."/>
            <person name="Merenyi Z."/>
            <person name="de Eugenio L."/>
            <person name="Morin E."/>
            <person name="Martinez A.T."/>
            <person name="Baldrian P."/>
            <person name="Stursova M."/>
            <person name="Martinez M.J."/>
            <person name="Novotny C."/>
            <person name="Magnuson J.K."/>
            <person name="Spatafora J.W."/>
            <person name="Maurice S."/>
            <person name="Pangilinan J."/>
            <person name="Andreopoulos W."/>
            <person name="LaButti K."/>
            <person name="Hundley H."/>
            <person name="Na H."/>
            <person name="Kuo A."/>
            <person name="Barry K."/>
            <person name="Lipzen A."/>
            <person name="Henrissat B."/>
            <person name="Riley R."/>
            <person name="Ahrendt S."/>
            <person name="Nagy L.G."/>
            <person name="Grigoriev I.V."/>
            <person name="Martin F."/>
            <person name="Rosso M.N."/>
        </authorList>
    </citation>
    <scope>NUCLEOTIDE SEQUENCE [LARGE SCALE GENOMIC DNA]</scope>
    <source>
        <strain evidence="2 3">CIRM-BRFM 1785</strain>
    </source>
</reference>
<dbReference type="Proteomes" id="UP000814176">
    <property type="component" value="Unassembled WGS sequence"/>
</dbReference>
<evidence type="ECO:0000313" key="2">
    <source>
        <dbReference type="EMBL" id="KAH9828631.1"/>
    </source>
</evidence>